<evidence type="ECO:0000256" key="17">
    <source>
        <dbReference type="PIRNR" id="PIRNR000732"/>
    </source>
</evidence>
<keyword evidence="14 17" id="KW-0418">Kinase</keyword>
<evidence type="ECO:0000259" key="23">
    <source>
        <dbReference type="Pfam" id="PF05524"/>
    </source>
</evidence>
<proteinExistence type="inferred from homology"/>
<comment type="subcellular location">
    <subcellularLocation>
        <location evidence="4 17">Cytoplasm</location>
    </subcellularLocation>
</comment>
<dbReference type="SUPFAM" id="SSF52009">
    <property type="entry name" value="Phosphohistidine domain"/>
    <property type="match status" value="1"/>
</dbReference>
<evidence type="ECO:0000256" key="2">
    <source>
        <dbReference type="ARBA" id="ARBA00001946"/>
    </source>
</evidence>
<dbReference type="EC" id="2.7.3.9" evidence="6 17"/>
<evidence type="ECO:0000256" key="14">
    <source>
        <dbReference type="ARBA" id="ARBA00022777"/>
    </source>
</evidence>
<evidence type="ECO:0000313" key="24">
    <source>
        <dbReference type="EMBL" id="SEL59821.1"/>
    </source>
</evidence>
<dbReference type="Pfam" id="PF05524">
    <property type="entry name" value="PEP-utilisers_N"/>
    <property type="match status" value="1"/>
</dbReference>
<dbReference type="SUPFAM" id="SSF51621">
    <property type="entry name" value="Phosphoenolpyruvate/pyruvate domain"/>
    <property type="match status" value="1"/>
</dbReference>
<dbReference type="Gene3D" id="1.10.274.10">
    <property type="entry name" value="PtsI, HPr-binding domain"/>
    <property type="match status" value="1"/>
</dbReference>
<feature type="active site" description="Proton donor" evidence="18">
    <location>
        <position position="507"/>
    </location>
</feature>
<evidence type="ECO:0000256" key="20">
    <source>
        <dbReference type="PIRSR" id="PIRSR000732-3"/>
    </source>
</evidence>
<comment type="similarity">
    <text evidence="5 17">Belongs to the PEP-utilizing enzyme family.</text>
</comment>
<dbReference type="Proteomes" id="UP000198620">
    <property type="component" value="Unassembled WGS sequence"/>
</dbReference>
<feature type="binding site" evidence="19">
    <location>
        <begin position="459"/>
        <end position="460"/>
    </location>
    <ligand>
        <name>phosphoenolpyruvate</name>
        <dbReference type="ChEBI" id="CHEBI:58702"/>
    </ligand>
</feature>
<dbReference type="PANTHER" id="PTHR46244">
    <property type="entry name" value="PHOSPHOENOLPYRUVATE-PROTEIN PHOSPHOTRANSFERASE"/>
    <property type="match status" value="1"/>
</dbReference>
<keyword evidence="10 17" id="KW-0762">Sugar transport</keyword>
<evidence type="ECO:0000256" key="13">
    <source>
        <dbReference type="ARBA" id="ARBA00022723"/>
    </source>
</evidence>
<feature type="binding site" evidence="19">
    <location>
        <position position="302"/>
    </location>
    <ligand>
        <name>phosphoenolpyruvate</name>
        <dbReference type="ChEBI" id="CHEBI:58702"/>
    </ligand>
</feature>
<dbReference type="InterPro" id="IPR000121">
    <property type="entry name" value="PEP_util_C"/>
</dbReference>
<dbReference type="InterPro" id="IPR008279">
    <property type="entry name" value="PEP-util_enz_mobile_dom"/>
</dbReference>
<sequence>MSFVLHGVGVSSGIAIGHAHLASHAALEVAHHIVPPGQVSNEISRLDTAFTAVREELEALHASVVSGPAAAEYGAFLDLHRMILDDPTLSTAAKAYIAQNQCNAEWAITQQMDVLMAQFEEIEDVYLRERKTDVIQVVERVLKVLLGHPGYIPPILKRDGDSVLVAHDLSPADVIQYRQHSFTAFLTDLGGLTSHTAIVARSLNIPSIVALHHARRLIRDNDVLIVDGTQGVVIVDPDEHVLAEYRLRQSQLELEKQKLKRIKTTVAATLDGTMVELYANIELPSDVEQVKENGATGIGLFRSEFLFLNRSTLPDEDEQFEAYRTVARKMRGLPVTIRTFDLGADKNLDSAKRVAANPALGLRAIRLSLAEPQMFNTQLRAILRASRYGQIRILVPMLSSVAEITQTLHLIENAKQSLRQEKISFDESIQIGGMVEIPAAALSLDVFMRKLDFLSIGTNDLIQYTLAIDRADDSVAHLYDSLHPAVLRLVAHIIRSANRTGIPVAVCGEIAGDIIFTRLLLGFGLRLFSMHPAQLLTVKREVLRSSLPDIMPFTRKILKSDDPDKIHALLTKLNS</sequence>
<dbReference type="GO" id="GO:0008965">
    <property type="term" value="F:phosphoenolpyruvate-protein phosphotransferase activity"/>
    <property type="evidence" value="ECO:0007669"/>
    <property type="project" value="UniProtKB-EC"/>
</dbReference>
<name>A0A1H7RHV7_9PROT</name>
<dbReference type="GO" id="GO:0009401">
    <property type="term" value="P:phosphoenolpyruvate-dependent sugar phosphotransferase system"/>
    <property type="evidence" value="ECO:0007669"/>
    <property type="project" value="UniProtKB-KW"/>
</dbReference>
<comment type="function">
    <text evidence="3 17">General (non sugar-specific) component of the phosphoenolpyruvate-dependent sugar phosphotransferase system (sugar PTS). This major carbohydrate active-transport system catalyzes the phosphorylation of incoming sugar substrates concomitantly with their translocation across the cell membrane. Enzyme I transfers the phosphoryl group from phosphoenolpyruvate (PEP) to the phosphoryl carrier protein (HPr).</text>
</comment>
<reference evidence="24 25" key="1">
    <citation type="submission" date="2016-10" db="EMBL/GenBank/DDBJ databases">
        <authorList>
            <person name="de Groot N.N."/>
        </authorList>
    </citation>
    <scope>NUCLEOTIDE SEQUENCE [LARGE SCALE GENOMIC DNA]</scope>
    <source>
        <strain evidence="24 25">Nv1</strain>
    </source>
</reference>
<feature type="domain" description="PEP-utilising enzyme mobile" evidence="21">
    <location>
        <begin position="161"/>
        <end position="231"/>
    </location>
</feature>
<dbReference type="RefSeq" id="WP_090829554.1">
    <property type="nucleotide sequence ID" value="NZ_FOBH01000017.1"/>
</dbReference>
<dbReference type="InterPro" id="IPR018274">
    <property type="entry name" value="PEP_util_AS"/>
</dbReference>
<organism evidence="24 25">
    <name type="scientific">Nitrosovibrio tenuis</name>
    <dbReference type="NCBI Taxonomy" id="1233"/>
    <lineage>
        <taxon>Bacteria</taxon>
        <taxon>Pseudomonadati</taxon>
        <taxon>Pseudomonadota</taxon>
        <taxon>Betaproteobacteria</taxon>
        <taxon>Nitrosomonadales</taxon>
        <taxon>Nitrosomonadaceae</taxon>
        <taxon>Nitrosovibrio</taxon>
    </lineage>
</organism>
<dbReference type="SUPFAM" id="SSF47831">
    <property type="entry name" value="Enzyme I of the PEP:sugar phosphotransferase system HPr-binding (sub)domain"/>
    <property type="match status" value="1"/>
</dbReference>
<keyword evidence="24" id="KW-0670">Pyruvate</keyword>
<keyword evidence="13 17" id="KW-0479">Metal-binding</keyword>
<dbReference type="InterPro" id="IPR006318">
    <property type="entry name" value="PTS_EI-like"/>
</dbReference>
<dbReference type="Gene3D" id="3.50.30.10">
    <property type="entry name" value="Phosphohistidine domain"/>
    <property type="match status" value="1"/>
</dbReference>
<dbReference type="Gene3D" id="3.20.20.60">
    <property type="entry name" value="Phosphoenolpyruvate-binding domains"/>
    <property type="match status" value="1"/>
</dbReference>
<protein>
    <recommendedName>
        <fullName evidence="7 17">Phosphoenolpyruvate-protein phosphotransferase</fullName>
        <ecNumber evidence="6 17">2.7.3.9</ecNumber>
    </recommendedName>
    <alternativeName>
        <fullName evidence="16 17">Phosphotransferase system, enzyme I</fullName>
    </alternativeName>
</protein>
<evidence type="ECO:0000256" key="12">
    <source>
        <dbReference type="ARBA" id="ARBA00022683"/>
    </source>
</evidence>
<comment type="catalytic activity">
    <reaction evidence="1 17">
        <text>L-histidyl-[protein] + phosphoenolpyruvate = N(pros)-phospho-L-histidyl-[protein] + pyruvate</text>
        <dbReference type="Rhea" id="RHEA:23880"/>
        <dbReference type="Rhea" id="RHEA-COMP:9745"/>
        <dbReference type="Rhea" id="RHEA-COMP:9746"/>
        <dbReference type="ChEBI" id="CHEBI:15361"/>
        <dbReference type="ChEBI" id="CHEBI:29979"/>
        <dbReference type="ChEBI" id="CHEBI:58702"/>
        <dbReference type="ChEBI" id="CHEBI:64837"/>
        <dbReference type="EC" id="2.7.3.9"/>
    </reaction>
</comment>
<dbReference type="PRINTS" id="PR01736">
    <property type="entry name" value="PHPHTRNFRASE"/>
</dbReference>
<evidence type="ECO:0000256" key="16">
    <source>
        <dbReference type="ARBA" id="ARBA00033235"/>
    </source>
</evidence>
<evidence type="ECO:0000256" key="6">
    <source>
        <dbReference type="ARBA" id="ARBA00012232"/>
    </source>
</evidence>
<evidence type="ECO:0000256" key="18">
    <source>
        <dbReference type="PIRSR" id="PIRSR000732-1"/>
    </source>
</evidence>
<feature type="domain" description="PEP-utilising enzyme C-terminal" evidence="22">
    <location>
        <begin position="257"/>
        <end position="544"/>
    </location>
</feature>
<dbReference type="PANTHER" id="PTHR46244:SF3">
    <property type="entry name" value="PHOSPHOENOLPYRUVATE-PROTEIN PHOSPHOTRANSFERASE"/>
    <property type="match status" value="1"/>
</dbReference>
<keyword evidence="9 17" id="KW-0963">Cytoplasm</keyword>
<dbReference type="InterPro" id="IPR050499">
    <property type="entry name" value="PEP-utilizing_PTS_enzyme"/>
</dbReference>
<keyword evidence="11 17" id="KW-0808">Transferase</keyword>
<gene>
    <name evidence="24" type="ORF">SAMN05216387_11742</name>
</gene>
<dbReference type="STRING" id="1233.SAMN05216387_11742"/>
<feature type="active site" description="Tele-phosphohistidine intermediate" evidence="18">
    <location>
        <position position="195"/>
    </location>
</feature>
<evidence type="ECO:0000256" key="10">
    <source>
        <dbReference type="ARBA" id="ARBA00022597"/>
    </source>
</evidence>
<evidence type="ECO:0000256" key="1">
    <source>
        <dbReference type="ARBA" id="ARBA00000683"/>
    </source>
</evidence>
<feature type="binding site" evidence="19">
    <location>
        <position position="338"/>
    </location>
    <ligand>
        <name>phosphoenolpyruvate</name>
        <dbReference type="ChEBI" id="CHEBI:58702"/>
    </ligand>
</feature>
<dbReference type="AlphaFoldDB" id="A0A1H7RHV7"/>
<evidence type="ECO:0000259" key="22">
    <source>
        <dbReference type="Pfam" id="PF02896"/>
    </source>
</evidence>
<dbReference type="Pfam" id="PF02896">
    <property type="entry name" value="PEP-utilizers_C"/>
    <property type="match status" value="1"/>
</dbReference>
<dbReference type="InterPro" id="IPR036637">
    <property type="entry name" value="Phosphohistidine_dom_sf"/>
</dbReference>
<evidence type="ECO:0000256" key="11">
    <source>
        <dbReference type="ARBA" id="ARBA00022679"/>
    </source>
</evidence>
<dbReference type="InterPro" id="IPR024692">
    <property type="entry name" value="PTS_EI"/>
</dbReference>
<keyword evidence="15 17" id="KW-0460">Magnesium</keyword>
<evidence type="ECO:0000256" key="7">
    <source>
        <dbReference type="ARBA" id="ARBA00016544"/>
    </source>
</evidence>
<feature type="domain" description="Phosphotransferase system enzyme I N-terminal" evidence="23">
    <location>
        <begin position="6"/>
        <end position="130"/>
    </location>
</feature>
<dbReference type="NCBIfam" id="TIGR01417">
    <property type="entry name" value="PTS_I_fam"/>
    <property type="match status" value="1"/>
</dbReference>
<accession>A0A1H7RHV7</accession>
<dbReference type="OrthoDB" id="9765468at2"/>
<dbReference type="Pfam" id="PF00391">
    <property type="entry name" value="PEP-utilizers"/>
    <property type="match status" value="1"/>
</dbReference>
<dbReference type="InterPro" id="IPR023151">
    <property type="entry name" value="PEP_util_CS"/>
</dbReference>
<dbReference type="InterPro" id="IPR008731">
    <property type="entry name" value="PTS_EIN"/>
</dbReference>
<evidence type="ECO:0000313" key="25">
    <source>
        <dbReference type="Proteomes" id="UP000198620"/>
    </source>
</evidence>
<evidence type="ECO:0000256" key="3">
    <source>
        <dbReference type="ARBA" id="ARBA00002728"/>
    </source>
</evidence>
<evidence type="ECO:0000256" key="5">
    <source>
        <dbReference type="ARBA" id="ARBA00007837"/>
    </source>
</evidence>
<evidence type="ECO:0000256" key="15">
    <source>
        <dbReference type="ARBA" id="ARBA00022842"/>
    </source>
</evidence>
<keyword evidence="25" id="KW-1185">Reference proteome</keyword>
<dbReference type="InterPro" id="IPR036618">
    <property type="entry name" value="PtsI_HPr-bd_sf"/>
</dbReference>
<dbReference type="EMBL" id="FOBH01000017">
    <property type="protein sequence ID" value="SEL59821.1"/>
    <property type="molecule type" value="Genomic_DNA"/>
</dbReference>
<keyword evidence="8 17" id="KW-0813">Transport</keyword>
<evidence type="ECO:0000256" key="8">
    <source>
        <dbReference type="ARBA" id="ARBA00022448"/>
    </source>
</evidence>
<dbReference type="InterPro" id="IPR015813">
    <property type="entry name" value="Pyrv/PenolPyrv_kinase-like_dom"/>
</dbReference>
<evidence type="ECO:0000256" key="4">
    <source>
        <dbReference type="ARBA" id="ARBA00004496"/>
    </source>
</evidence>
<keyword evidence="12 17" id="KW-0598">Phosphotransferase system</keyword>
<feature type="binding site" evidence="19">
    <location>
        <position position="470"/>
    </location>
    <ligand>
        <name>phosphoenolpyruvate</name>
        <dbReference type="ChEBI" id="CHEBI:58702"/>
    </ligand>
</feature>
<dbReference type="PROSITE" id="PS00742">
    <property type="entry name" value="PEP_ENZYMES_2"/>
    <property type="match status" value="1"/>
</dbReference>
<evidence type="ECO:0000259" key="21">
    <source>
        <dbReference type="Pfam" id="PF00391"/>
    </source>
</evidence>
<feature type="binding site" evidence="20">
    <location>
        <position position="436"/>
    </location>
    <ligand>
        <name>Mg(2+)</name>
        <dbReference type="ChEBI" id="CHEBI:18420"/>
    </ligand>
</feature>
<evidence type="ECO:0000256" key="19">
    <source>
        <dbReference type="PIRSR" id="PIRSR000732-2"/>
    </source>
</evidence>
<dbReference type="GO" id="GO:0016301">
    <property type="term" value="F:kinase activity"/>
    <property type="evidence" value="ECO:0007669"/>
    <property type="project" value="UniProtKB-KW"/>
</dbReference>
<dbReference type="PROSITE" id="PS00370">
    <property type="entry name" value="PEP_ENZYMES_PHOS_SITE"/>
    <property type="match status" value="1"/>
</dbReference>
<dbReference type="GO" id="GO:0046872">
    <property type="term" value="F:metal ion binding"/>
    <property type="evidence" value="ECO:0007669"/>
    <property type="project" value="UniProtKB-KW"/>
</dbReference>
<feature type="binding site" evidence="20">
    <location>
        <position position="460"/>
    </location>
    <ligand>
        <name>Mg(2+)</name>
        <dbReference type="ChEBI" id="CHEBI:18420"/>
    </ligand>
</feature>
<dbReference type="GO" id="GO:0005737">
    <property type="term" value="C:cytoplasm"/>
    <property type="evidence" value="ECO:0007669"/>
    <property type="project" value="UniProtKB-SubCell"/>
</dbReference>
<comment type="cofactor">
    <cofactor evidence="2 17 20">
        <name>Mg(2+)</name>
        <dbReference type="ChEBI" id="CHEBI:18420"/>
    </cofactor>
</comment>
<dbReference type="PIRSF" id="PIRSF000732">
    <property type="entry name" value="PTS_enzyme_I"/>
    <property type="match status" value="1"/>
</dbReference>
<evidence type="ECO:0000256" key="9">
    <source>
        <dbReference type="ARBA" id="ARBA00022490"/>
    </source>
</evidence>
<dbReference type="InterPro" id="IPR040442">
    <property type="entry name" value="Pyrv_kinase-like_dom_sf"/>
</dbReference>